<comment type="similarity">
    <text evidence="2 11">Belongs to the class-V pyridoxal-phosphate-dependent aminotransferase family. NifS/IscS subfamily.</text>
</comment>
<sequence>MRKVYMDYAATTYVKNEVLEEMMPYFTEKFGNPSSFYSISRETKIALDKARNRVAKALNCLSSEVYFTGGGSEADNWAIKGIASANKEKGNHIITTKIEHHAVLHTCEFLEKHGFEVTYLNVDKEGFVNLEELKNSITDKTILVSIMFANNEIGTIQPIKEIGSICREKGVIFHTDAVQALGNVKIDVQDMNIDLLSLAGHKIYGPKGVGALYIRKGIKIDNLIHGGGQERARRAGTENTASIVGLGKAVELAMENLEEHSKHLVKLRDKLIDGLLKIPNTKLNGPIGDRRLPGNVNVVFEYVKGDSIILNLDFAGICASSGSACTSGSLNPSHVLLAIGLPKASAEGSLRLTLGDDSTEEDVDIVLEVLPPIIERIRGASSP</sequence>
<name>A0A343JBV7_9CLOT</name>
<keyword evidence="9 11" id="KW-0411">Iron-sulfur</keyword>
<comment type="cofactor">
    <cofactor evidence="1 11 12">
        <name>pyridoxal 5'-phosphate</name>
        <dbReference type="ChEBI" id="CHEBI:597326"/>
    </cofactor>
</comment>
<evidence type="ECO:0000256" key="7">
    <source>
        <dbReference type="ARBA" id="ARBA00022898"/>
    </source>
</evidence>
<evidence type="ECO:0000256" key="10">
    <source>
        <dbReference type="ARBA" id="ARBA00050776"/>
    </source>
</evidence>
<dbReference type="InterPro" id="IPR017772">
    <property type="entry name" value="Cys_deSase_NifS_bac/arc"/>
</dbReference>
<dbReference type="Gene3D" id="1.10.260.50">
    <property type="match status" value="1"/>
</dbReference>
<evidence type="ECO:0000256" key="8">
    <source>
        <dbReference type="ARBA" id="ARBA00023004"/>
    </source>
</evidence>
<evidence type="ECO:0000259" key="13">
    <source>
        <dbReference type="Pfam" id="PF00266"/>
    </source>
</evidence>
<comment type="caution">
    <text evidence="11">Lacks conserved residue(s) required for the propagation of feature annotation.</text>
</comment>
<comment type="pathway">
    <text evidence="11">Cofactor biosynthesis; iron-sulfur cluster biosynthesis.</text>
</comment>
<dbReference type="SUPFAM" id="SSF53383">
    <property type="entry name" value="PLP-dependent transferases"/>
    <property type="match status" value="1"/>
</dbReference>
<keyword evidence="4 11" id="KW-0808">Transferase</keyword>
<dbReference type="InterPro" id="IPR000192">
    <property type="entry name" value="Aminotrans_V_dom"/>
</dbReference>
<proteinExistence type="inferred from homology"/>
<dbReference type="PIRSF" id="PIRSF005572">
    <property type="entry name" value="NifS"/>
    <property type="match status" value="1"/>
</dbReference>
<evidence type="ECO:0000313" key="15">
    <source>
        <dbReference type="Proteomes" id="UP000264883"/>
    </source>
</evidence>
<keyword evidence="7 11" id="KW-0663">Pyridoxal phosphate</keyword>
<feature type="domain" description="Aminotransferase class V" evidence="13">
    <location>
        <begin position="4"/>
        <end position="365"/>
    </location>
</feature>
<dbReference type="InterPro" id="IPR015422">
    <property type="entry name" value="PyrdxlP-dep_Trfase_small"/>
</dbReference>
<feature type="modified residue" description="N6-(pyridoxal phosphate)lysine" evidence="11">
    <location>
        <position position="202"/>
    </location>
</feature>
<feature type="active site" description="Cysteine persulfide intermediate" evidence="11">
    <location>
        <position position="325"/>
    </location>
</feature>
<dbReference type="NCBIfam" id="TIGR03402">
    <property type="entry name" value="FeS_nifS"/>
    <property type="match status" value="1"/>
</dbReference>
<evidence type="ECO:0000256" key="3">
    <source>
        <dbReference type="ARBA" id="ARBA00022490"/>
    </source>
</evidence>
<feature type="binding site" evidence="11">
    <location>
        <position position="179"/>
    </location>
    <ligand>
        <name>pyridoxal 5'-phosphate</name>
        <dbReference type="ChEBI" id="CHEBI:597326"/>
    </ligand>
</feature>
<dbReference type="Pfam" id="PF00266">
    <property type="entry name" value="Aminotran_5"/>
    <property type="match status" value="1"/>
</dbReference>
<feature type="binding site" evidence="11">
    <location>
        <position position="151"/>
    </location>
    <ligand>
        <name>pyridoxal 5'-phosphate</name>
        <dbReference type="ChEBI" id="CHEBI:597326"/>
    </ligand>
</feature>
<accession>A0A343JBV7</accession>
<dbReference type="OrthoDB" id="9808002at2"/>
<evidence type="ECO:0000256" key="1">
    <source>
        <dbReference type="ARBA" id="ARBA00001933"/>
    </source>
</evidence>
<dbReference type="GO" id="GO:0006520">
    <property type="term" value="P:amino acid metabolic process"/>
    <property type="evidence" value="ECO:0007669"/>
    <property type="project" value="InterPro"/>
</dbReference>
<dbReference type="RefSeq" id="WP_119865155.1">
    <property type="nucleotide sequence ID" value="NZ_CP016786.1"/>
</dbReference>
<feature type="binding site" description="via persulfide group" evidence="11">
    <location>
        <position position="325"/>
    </location>
    <ligand>
        <name>[2Fe-2S] cluster</name>
        <dbReference type="ChEBI" id="CHEBI:190135"/>
        <note>ligand shared with IscU</note>
    </ligand>
</feature>
<comment type="catalytic activity">
    <reaction evidence="10 11">
        <text>(sulfur carrier)-H + L-cysteine = (sulfur carrier)-SH + L-alanine</text>
        <dbReference type="Rhea" id="RHEA:43892"/>
        <dbReference type="Rhea" id="RHEA-COMP:14737"/>
        <dbReference type="Rhea" id="RHEA-COMP:14739"/>
        <dbReference type="ChEBI" id="CHEBI:29917"/>
        <dbReference type="ChEBI" id="CHEBI:35235"/>
        <dbReference type="ChEBI" id="CHEBI:57972"/>
        <dbReference type="ChEBI" id="CHEBI:64428"/>
        <dbReference type="EC" id="2.8.1.7"/>
    </reaction>
</comment>
<evidence type="ECO:0000256" key="6">
    <source>
        <dbReference type="ARBA" id="ARBA00022723"/>
    </source>
</evidence>
<evidence type="ECO:0000256" key="9">
    <source>
        <dbReference type="ARBA" id="ARBA00023014"/>
    </source>
</evidence>
<dbReference type="NCBIfam" id="NF002806">
    <property type="entry name" value="PRK02948.1"/>
    <property type="match status" value="1"/>
</dbReference>
<dbReference type="InterPro" id="IPR016454">
    <property type="entry name" value="Cysteine_dSase"/>
</dbReference>
<dbReference type="AlphaFoldDB" id="A0A343JBV7"/>
<dbReference type="PROSITE" id="PS00595">
    <property type="entry name" value="AA_TRANSFER_CLASS_5"/>
    <property type="match status" value="1"/>
</dbReference>
<evidence type="ECO:0000256" key="12">
    <source>
        <dbReference type="RuleBase" id="RU004504"/>
    </source>
</evidence>
<dbReference type="GO" id="GO:0046872">
    <property type="term" value="F:metal ion binding"/>
    <property type="evidence" value="ECO:0007669"/>
    <property type="project" value="UniProtKB-KW"/>
</dbReference>
<comment type="subunit">
    <text evidence="11">Homodimer. Forms a heterotetramer with IscU, interacts with other sulfur acceptors.</text>
</comment>
<dbReference type="Proteomes" id="UP000264883">
    <property type="component" value="Chromosome"/>
</dbReference>
<dbReference type="GO" id="GO:0031071">
    <property type="term" value="F:cysteine desulfurase activity"/>
    <property type="evidence" value="ECO:0007669"/>
    <property type="project" value="UniProtKB-UniRule"/>
</dbReference>
<protein>
    <recommendedName>
        <fullName evidence="11">Cysteine desulfurase IscS</fullName>
        <ecNumber evidence="11">2.8.1.7</ecNumber>
    </recommendedName>
</protein>
<dbReference type="HAMAP" id="MF_00331">
    <property type="entry name" value="Cys_desulf_IscS"/>
    <property type="match status" value="1"/>
</dbReference>
<gene>
    <name evidence="11" type="primary">iscS</name>
    <name evidence="14" type="ORF">BEN51_05860</name>
</gene>
<evidence type="ECO:0000313" key="14">
    <source>
        <dbReference type="EMBL" id="ASW43015.1"/>
    </source>
</evidence>
<dbReference type="Gene3D" id="3.90.1150.10">
    <property type="entry name" value="Aspartate Aminotransferase, domain 1"/>
    <property type="match status" value="1"/>
</dbReference>
<dbReference type="InterPro" id="IPR015421">
    <property type="entry name" value="PyrdxlP-dep_Trfase_major"/>
</dbReference>
<dbReference type="EC" id="2.8.1.7" evidence="11"/>
<comment type="subcellular location">
    <subcellularLocation>
        <location evidence="11">Cytoplasm</location>
    </subcellularLocation>
</comment>
<dbReference type="InterPro" id="IPR020578">
    <property type="entry name" value="Aminotrans_V_PyrdxlP_BS"/>
</dbReference>
<feature type="binding site" evidence="11">
    <location>
        <position position="237"/>
    </location>
    <ligand>
        <name>pyridoxal 5'-phosphate</name>
        <dbReference type="ChEBI" id="CHEBI:597326"/>
    </ligand>
</feature>
<dbReference type="KEGG" id="cia:BEN51_05860"/>
<dbReference type="Gene3D" id="3.40.640.10">
    <property type="entry name" value="Type I PLP-dependent aspartate aminotransferase-like (Major domain)"/>
    <property type="match status" value="1"/>
</dbReference>
<evidence type="ECO:0000256" key="2">
    <source>
        <dbReference type="ARBA" id="ARBA00006490"/>
    </source>
</evidence>
<organism evidence="14 15">
    <name type="scientific">Clostridium isatidis</name>
    <dbReference type="NCBI Taxonomy" id="182773"/>
    <lineage>
        <taxon>Bacteria</taxon>
        <taxon>Bacillati</taxon>
        <taxon>Bacillota</taxon>
        <taxon>Clostridia</taxon>
        <taxon>Eubacteriales</taxon>
        <taxon>Clostridiaceae</taxon>
        <taxon>Clostridium</taxon>
    </lineage>
</organism>
<evidence type="ECO:0000256" key="5">
    <source>
        <dbReference type="ARBA" id="ARBA00022714"/>
    </source>
</evidence>
<feature type="binding site" evidence="11">
    <location>
        <begin position="71"/>
        <end position="72"/>
    </location>
    <ligand>
        <name>pyridoxal 5'-phosphate</name>
        <dbReference type="ChEBI" id="CHEBI:597326"/>
    </ligand>
</feature>
<dbReference type="InterPro" id="IPR010240">
    <property type="entry name" value="Cys_deSase_IscS"/>
</dbReference>
<evidence type="ECO:0000256" key="4">
    <source>
        <dbReference type="ARBA" id="ARBA00022679"/>
    </source>
</evidence>
<keyword evidence="15" id="KW-1185">Reference proteome</keyword>
<dbReference type="GO" id="GO:0044571">
    <property type="term" value="P:[2Fe-2S] cluster assembly"/>
    <property type="evidence" value="ECO:0007669"/>
    <property type="project" value="UniProtKB-UniRule"/>
</dbReference>
<keyword evidence="6 11" id="KW-0479">Metal-binding</keyword>
<dbReference type="PANTHER" id="PTHR11601">
    <property type="entry name" value="CYSTEINE DESULFURYLASE FAMILY MEMBER"/>
    <property type="match status" value="1"/>
</dbReference>
<evidence type="ECO:0000256" key="11">
    <source>
        <dbReference type="HAMAP-Rule" id="MF_00331"/>
    </source>
</evidence>
<keyword evidence="3 11" id="KW-0963">Cytoplasm</keyword>
<keyword evidence="5 11" id="KW-0001">2Fe-2S</keyword>
<comment type="function">
    <text evidence="11">Master enzyme that delivers sulfur to a number of partners involved in Fe-S cluster assembly, tRNA modification or cofactor biosynthesis. Catalyzes the removal of elemental sulfur atoms from cysteine to produce alanine. Functions as a sulfur delivery protein for Fe-S cluster synthesis onto IscU, an Fe-S scaffold assembly protein, as well as other S acceptor proteins.</text>
</comment>
<keyword evidence="8 11" id="KW-0408">Iron</keyword>
<dbReference type="FunFam" id="3.40.640.10:FF:000003">
    <property type="entry name" value="Cysteine desulfurase IscS"/>
    <property type="match status" value="1"/>
</dbReference>
<dbReference type="GO" id="GO:1990221">
    <property type="term" value="C:L-cysteine desulfurase complex"/>
    <property type="evidence" value="ECO:0007669"/>
    <property type="project" value="UniProtKB-ARBA"/>
</dbReference>
<dbReference type="UniPathway" id="UPA00266"/>
<dbReference type="InterPro" id="IPR015424">
    <property type="entry name" value="PyrdxlP-dep_Trfase"/>
</dbReference>
<dbReference type="GO" id="GO:0030170">
    <property type="term" value="F:pyridoxal phosphate binding"/>
    <property type="evidence" value="ECO:0007669"/>
    <property type="project" value="UniProtKB-UniRule"/>
</dbReference>
<dbReference type="GO" id="GO:0051537">
    <property type="term" value="F:2 iron, 2 sulfur cluster binding"/>
    <property type="evidence" value="ECO:0007669"/>
    <property type="project" value="UniProtKB-UniRule"/>
</dbReference>
<dbReference type="EMBL" id="CP016786">
    <property type="protein sequence ID" value="ASW43015.1"/>
    <property type="molecule type" value="Genomic_DNA"/>
</dbReference>
<dbReference type="PANTHER" id="PTHR11601:SF34">
    <property type="entry name" value="CYSTEINE DESULFURASE"/>
    <property type="match status" value="1"/>
</dbReference>
<reference evidence="14 15" key="1">
    <citation type="submission" date="2016-08" db="EMBL/GenBank/DDBJ databases">
        <title>Complete Genome Sequence Of The Indigo Reducing Clostridium isatidis DSM15098.</title>
        <authorList>
            <person name="Little G.T."/>
            <person name="Minton N.P."/>
        </authorList>
    </citation>
    <scope>NUCLEOTIDE SEQUENCE [LARGE SCALE GENOMIC DNA]</scope>
    <source>
        <strain evidence="14 15">DSM 15098</strain>
    </source>
</reference>